<dbReference type="AlphaFoldDB" id="A0A1R1B1P3"/>
<evidence type="ECO:0000313" key="1">
    <source>
        <dbReference type="EMBL" id="OME92291.1"/>
    </source>
</evidence>
<proteinExistence type="predicted"/>
<evidence type="ECO:0000313" key="2">
    <source>
        <dbReference type="Proteomes" id="UP000187074"/>
    </source>
</evidence>
<comment type="caution">
    <text evidence="1">The sequence shown here is derived from an EMBL/GenBank/DDBJ whole genome shotgun (WGS) entry which is preliminary data.</text>
</comment>
<sequence>MFPCNFIKVTGRITHQSELIEESLVKDTLNLAYVALSRPCYFAGVAMHKENVSDETILVAARHG</sequence>
<name>A0A1R1B1P3_PAELA</name>
<protein>
    <submittedName>
        <fullName evidence="1">Uncharacterized protein</fullName>
    </submittedName>
</protein>
<organism evidence="1 2">
    <name type="scientific">Paenibacillus lautus</name>
    <name type="common">Bacillus lautus</name>
    <dbReference type="NCBI Taxonomy" id="1401"/>
    <lineage>
        <taxon>Bacteria</taxon>
        <taxon>Bacillati</taxon>
        <taxon>Bacillota</taxon>
        <taxon>Bacilli</taxon>
        <taxon>Bacillales</taxon>
        <taxon>Paenibacillaceae</taxon>
        <taxon>Paenibacillus</taxon>
    </lineage>
</organism>
<dbReference type="Proteomes" id="UP000187074">
    <property type="component" value="Unassembled WGS sequence"/>
</dbReference>
<accession>A0A1R1B1P3</accession>
<dbReference type="EMBL" id="MRTF01000005">
    <property type="protein sequence ID" value="OME92291.1"/>
    <property type="molecule type" value="Genomic_DNA"/>
</dbReference>
<reference evidence="1 2" key="1">
    <citation type="submission" date="2016-11" db="EMBL/GenBank/DDBJ databases">
        <title>Paenibacillus species isolates.</title>
        <authorList>
            <person name="Beno S.M."/>
        </authorList>
    </citation>
    <scope>NUCLEOTIDE SEQUENCE [LARGE SCALE GENOMIC DNA]</scope>
    <source>
        <strain evidence="1 2">FSL F4-0100</strain>
    </source>
</reference>
<gene>
    <name evidence="1" type="ORF">BK123_16950</name>
</gene>